<feature type="transmembrane region" description="Helical" evidence="2">
    <location>
        <begin position="409"/>
        <end position="433"/>
    </location>
</feature>
<feature type="compositionally biased region" description="Basic and acidic residues" evidence="1">
    <location>
        <begin position="377"/>
        <end position="390"/>
    </location>
</feature>
<keyword evidence="2" id="KW-0812">Transmembrane</keyword>
<feature type="compositionally biased region" description="Polar residues" evidence="1">
    <location>
        <begin position="358"/>
        <end position="376"/>
    </location>
</feature>
<feature type="transmembrane region" description="Helical" evidence="2">
    <location>
        <begin position="41"/>
        <end position="61"/>
    </location>
</feature>
<feature type="transmembrane region" description="Helical" evidence="2">
    <location>
        <begin position="841"/>
        <end position="860"/>
    </location>
</feature>
<feature type="transmembrane region" description="Helical" evidence="2">
    <location>
        <begin position="611"/>
        <end position="629"/>
    </location>
</feature>
<feature type="region of interest" description="Disordered" evidence="1">
    <location>
        <begin position="681"/>
        <end position="712"/>
    </location>
</feature>
<evidence type="ECO:0000256" key="1">
    <source>
        <dbReference type="SAM" id="MobiDB-lite"/>
    </source>
</evidence>
<protein>
    <submittedName>
        <fullName evidence="3">Uncharacterized protein</fullName>
    </submittedName>
</protein>
<keyword evidence="2" id="KW-0472">Membrane</keyword>
<feature type="transmembrane region" description="Helical" evidence="2">
    <location>
        <begin position="929"/>
        <end position="952"/>
    </location>
</feature>
<feature type="transmembrane region" description="Helical" evidence="2">
    <location>
        <begin position="480"/>
        <end position="502"/>
    </location>
</feature>
<feature type="transmembrane region" description="Helical" evidence="2">
    <location>
        <begin position="14"/>
        <end position="34"/>
    </location>
</feature>
<feature type="transmembrane region" description="Helical" evidence="2">
    <location>
        <begin position="105"/>
        <end position="123"/>
    </location>
</feature>
<feature type="transmembrane region" description="Helical" evidence="2">
    <location>
        <begin position="445"/>
        <end position="468"/>
    </location>
</feature>
<organism evidence="3 4">
    <name type="scientific">Thecamonas trahens ATCC 50062</name>
    <dbReference type="NCBI Taxonomy" id="461836"/>
    <lineage>
        <taxon>Eukaryota</taxon>
        <taxon>Apusozoa</taxon>
        <taxon>Apusomonadida</taxon>
        <taxon>Apusomonadidae</taxon>
        <taxon>Thecamonas</taxon>
    </lineage>
</organism>
<keyword evidence="4" id="KW-1185">Reference proteome</keyword>
<dbReference type="Proteomes" id="UP000054408">
    <property type="component" value="Unassembled WGS sequence"/>
</dbReference>
<feature type="transmembrane region" description="Helical" evidence="2">
    <location>
        <begin position="187"/>
        <end position="213"/>
    </location>
</feature>
<feature type="transmembrane region" description="Helical" evidence="2">
    <location>
        <begin position="144"/>
        <end position="167"/>
    </location>
</feature>
<feature type="transmembrane region" description="Helical" evidence="2">
    <location>
        <begin position="508"/>
        <end position="530"/>
    </location>
</feature>
<keyword evidence="2" id="KW-1133">Transmembrane helix</keyword>
<sequence length="1312" mass="140712">MAGETMASKQTHAFVIRSLVNTFGVVVSGTVALLTFDPFLVLPLLVLIVGVMLVFELAALWPSSPVATLAAEQPHYYATWRMQWLPWRMAEYSGLFLSLFTLQRILEAVLVVVAGAGCIMLALSATTADLPDVRNRVSDEPTMAWPLLVVVVLVASHMVFGMAWWIIDPTSDAPQSGFYALRSARSLLLAVPAVLGITVGAGEYYGLVAALAFGLPWLARELHAVVWARSASANARDVVRTRYAPELAQPLPAVRWGSRYLVAQTHDDESDSYETATLTVNEYSGSSSSNSLSISVSPTKFEALATPLNRRAAMLAARLETTTRTYAVVDSLVDAGYIARDETDDELDARFALSSLPSPTGSGASCSSVSTLSGSEQHAEPSDRGRDTHAPTHRGLAFWSRWQSRGQQVLGVAVHVATLAVAVGLGATGVLLLQSSDRPGVLKQAYAGAPMVAVAVLLLLIQGVLACWRSRARFVVSAPLRFVLLRMSAIPLLAPWSLAAVALAGHPLAAAILASLMAVTLCGFELTAWLPLSPLPAKLSYTRLRQLGRRIRLPTLPWETALWGVWPVVTHAAFVTAGIGTLATAVVAALDATLSDKTGRDRETRNFDDTLWMWLAPMGVVGYLTAFTLHSRSCDAAESAAQPRRFAKYEAVVRKRKARSVALFRRSMTALSDPTVLEAPGRHLLSSSQSSSSASPSSSEYESDSSEEWAARDGRDTEMALDAGALPSFRSSDTDSDHESTVVDLAERVRERRLAGVAYPSPAQRSGRKGPPADVALLLLGVVFLVSMSVENSPLADNMVLEHVVLATSFALGAMGVLLGAVMLVVAAASSEAAPSMVLRGLATGLTGLGLVAALAALRIRNKAEFQRKFGPSELVHIPVSNGLLEDSKVVVCAAVAGVYRTALSNLLASAAGHAARDWKHALRIRLRMLPSCVLVAGMTSALVVVPVWLHWLIEQHDTGRGVFGLTAWRGVGYSLVVTGGLGGCIVHLIAISLYGYGPLVAAFVSTSTSLAEVRYLALSALLIAGWQVAMTGAAWRSLESVNLHEAAPWLSVVLWAIVGVCGCLSGTRAFALLQFADRRKRLFQVASAQGYINNDFAVVFYNGGEASSRTKISNVLLADESRVHYSAPSQSVAGNQDVVFEHCGYKTNGFVLEKLVVRVPKVAAYPLRYGMVWVHDELDAAKLASYTRKYDSMTLDEFCRLKRRGVSTEPILFFEVGNGSSEVIDIGMPAAGKYVHIKFLGSRVGTIAPTTELLSGRKQAKAKAKALVKAARKARAVVAPRVDVEFIGLVGYNKYLYDVEARRCGCGYALR</sequence>
<feature type="transmembrane region" description="Helical" evidence="2">
    <location>
        <begin position="775"/>
        <end position="792"/>
    </location>
</feature>
<proteinExistence type="predicted"/>
<feature type="region of interest" description="Disordered" evidence="1">
    <location>
        <begin position="358"/>
        <end position="390"/>
    </location>
</feature>
<dbReference type="RefSeq" id="XP_013758134.1">
    <property type="nucleotide sequence ID" value="XM_013902680.1"/>
</dbReference>
<feature type="transmembrane region" description="Helical" evidence="2">
    <location>
        <begin position="1016"/>
        <end position="1036"/>
    </location>
</feature>
<dbReference type="EMBL" id="GL349453">
    <property type="protein sequence ID" value="KNC49106.1"/>
    <property type="molecule type" value="Genomic_DNA"/>
</dbReference>
<feature type="transmembrane region" description="Helical" evidence="2">
    <location>
        <begin position="572"/>
        <end position="590"/>
    </location>
</feature>
<name>A0A0L0DAK6_THETB</name>
<evidence type="ECO:0000313" key="3">
    <source>
        <dbReference type="EMBL" id="KNC49106.1"/>
    </source>
</evidence>
<evidence type="ECO:0000313" key="4">
    <source>
        <dbReference type="Proteomes" id="UP000054408"/>
    </source>
</evidence>
<gene>
    <name evidence="3" type="ORF">AMSG_05075</name>
</gene>
<feature type="transmembrane region" description="Helical" evidence="2">
    <location>
        <begin position="1048"/>
        <end position="1072"/>
    </location>
</feature>
<reference evidence="3 4" key="1">
    <citation type="submission" date="2010-05" db="EMBL/GenBank/DDBJ databases">
        <title>The Genome Sequence of Thecamonas trahens ATCC 50062.</title>
        <authorList>
            <consortium name="The Broad Institute Genome Sequencing Platform"/>
            <person name="Russ C."/>
            <person name="Cuomo C."/>
            <person name="Shea T."/>
            <person name="Young S.K."/>
            <person name="Zeng Q."/>
            <person name="Koehrsen M."/>
            <person name="Haas B."/>
            <person name="Borodovsky M."/>
            <person name="Guigo R."/>
            <person name="Alvarado L."/>
            <person name="Berlin A."/>
            <person name="Bochicchio J."/>
            <person name="Borenstein D."/>
            <person name="Chapman S."/>
            <person name="Chen Z."/>
            <person name="Freedman E."/>
            <person name="Gellesch M."/>
            <person name="Goldberg J."/>
            <person name="Griggs A."/>
            <person name="Gujja S."/>
            <person name="Heilman E."/>
            <person name="Heiman D."/>
            <person name="Hepburn T."/>
            <person name="Howarth C."/>
            <person name="Jen D."/>
            <person name="Larson L."/>
            <person name="Mehta T."/>
            <person name="Park D."/>
            <person name="Pearson M."/>
            <person name="Roberts A."/>
            <person name="Saif S."/>
            <person name="Shenoy N."/>
            <person name="Sisk P."/>
            <person name="Stolte C."/>
            <person name="Sykes S."/>
            <person name="Thomson T."/>
            <person name="Walk T."/>
            <person name="White J."/>
            <person name="Yandava C."/>
            <person name="Burger G."/>
            <person name="Gray M.W."/>
            <person name="Holland P.W.H."/>
            <person name="King N."/>
            <person name="Lang F.B.F."/>
            <person name="Roger A.J."/>
            <person name="Ruiz-Trillo I."/>
            <person name="Lander E."/>
            <person name="Nusbaum C."/>
        </authorList>
    </citation>
    <scope>NUCLEOTIDE SEQUENCE [LARGE SCALE GENOMIC DNA]</scope>
    <source>
        <strain evidence="3 4">ATCC 50062</strain>
    </source>
</reference>
<dbReference type="GeneID" id="25564564"/>
<feature type="compositionally biased region" description="Low complexity" evidence="1">
    <location>
        <begin position="686"/>
        <end position="700"/>
    </location>
</feature>
<evidence type="ECO:0000256" key="2">
    <source>
        <dbReference type="SAM" id="Phobius"/>
    </source>
</evidence>
<accession>A0A0L0DAK6</accession>
<feature type="transmembrane region" description="Helical" evidence="2">
    <location>
        <begin position="804"/>
        <end position="829"/>
    </location>
</feature>
<feature type="transmembrane region" description="Helical" evidence="2">
    <location>
        <begin position="972"/>
        <end position="995"/>
    </location>
</feature>